<dbReference type="SMART" id="SM01328">
    <property type="entry name" value="zf-3CxxC"/>
    <property type="match status" value="1"/>
</dbReference>
<keyword evidence="3" id="KW-0862">Zinc</keyword>
<protein>
    <submittedName>
        <fullName evidence="5">Zinc-binding domain-containing protein</fullName>
    </submittedName>
</protein>
<feature type="domain" description="3CxxC-type" evidence="4">
    <location>
        <begin position="12"/>
        <end position="113"/>
    </location>
</feature>
<name>A0AAN6YN69_9PEZI</name>
<reference evidence="5" key="1">
    <citation type="journal article" date="2023" name="Mol. Phylogenet. Evol.">
        <title>Genome-scale phylogeny and comparative genomics of the fungal order Sordariales.</title>
        <authorList>
            <person name="Hensen N."/>
            <person name="Bonometti L."/>
            <person name="Westerberg I."/>
            <person name="Brannstrom I.O."/>
            <person name="Guillou S."/>
            <person name="Cros-Aarteil S."/>
            <person name="Calhoun S."/>
            <person name="Haridas S."/>
            <person name="Kuo A."/>
            <person name="Mondo S."/>
            <person name="Pangilinan J."/>
            <person name="Riley R."/>
            <person name="LaButti K."/>
            <person name="Andreopoulos B."/>
            <person name="Lipzen A."/>
            <person name="Chen C."/>
            <person name="Yan M."/>
            <person name="Daum C."/>
            <person name="Ng V."/>
            <person name="Clum A."/>
            <person name="Steindorff A."/>
            <person name="Ohm R.A."/>
            <person name="Martin F."/>
            <person name="Silar P."/>
            <person name="Natvig D.O."/>
            <person name="Lalanne C."/>
            <person name="Gautier V."/>
            <person name="Ament-Velasquez S.L."/>
            <person name="Kruys A."/>
            <person name="Hutchinson M.I."/>
            <person name="Powell A.J."/>
            <person name="Barry K."/>
            <person name="Miller A.N."/>
            <person name="Grigoriev I.V."/>
            <person name="Debuchy R."/>
            <person name="Gladieux P."/>
            <person name="Hiltunen Thoren M."/>
            <person name="Johannesson H."/>
        </authorList>
    </citation>
    <scope>NUCLEOTIDE SEQUENCE</scope>
    <source>
        <strain evidence="5">CBS 990.96</strain>
    </source>
</reference>
<evidence type="ECO:0000256" key="3">
    <source>
        <dbReference type="ARBA" id="ARBA00022833"/>
    </source>
</evidence>
<dbReference type="GO" id="GO:0008270">
    <property type="term" value="F:zinc ion binding"/>
    <property type="evidence" value="ECO:0007669"/>
    <property type="project" value="UniProtKB-KW"/>
</dbReference>
<evidence type="ECO:0000256" key="2">
    <source>
        <dbReference type="ARBA" id="ARBA00022771"/>
    </source>
</evidence>
<keyword evidence="6" id="KW-1185">Reference proteome</keyword>
<organism evidence="5 6">
    <name type="scientific">Podospora fimiseda</name>
    <dbReference type="NCBI Taxonomy" id="252190"/>
    <lineage>
        <taxon>Eukaryota</taxon>
        <taxon>Fungi</taxon>
        <taxon>Dikarya</taxon>
        <taxon>Ascomycota</taxon>
        <taxon>Pezizomycotina</taxon>
        <taxon>Sordariomycetes</taxon>
        <taxon>Sordariomycetidae</taxon>
        <taxon>Sordariales</taxon>
        <taxon>Podosporaceae</taxon>
        <taxon>Podospora</taxon>
    </lineage>
</organism>
<dbReference type="AlphaFoldDB" id="A0AAN6YN69"/>
<evidence type="ECO:0000313" key="5">
    <source>
        <dbReference type="EMBL" id="KAK4221101.1"/>
    </source>
</evidence>
<reference evidence="5" key="2">
    <citation type="submission" date="2023-05" db="EMBL/GenBank/DDBJ databases">
        <authorList>
            <consortium name="Lawrence Berkeley National Laboratory"/>
            <person name="Steindorff A."/>
            <person name="Hensen N."/>
            <person name="Bonometti L."/>
            <person name="Westerberg I."/>
            <person name="Brannstrom I.O."/>
            <person name="Guillou S."/>
            <person name="Cros-Aarteil S."/>
            <person name="Calhoun S."/>
            <person name="Haridas S."/>
            <person name="Kuo A."/>
            <person name="Mondo S."/>
            <person name="Pangilinan J."/>
            <person name="Riley R."/>
            <person name="Labutti K."/>
            <person name="Andreopoulos B."/>
            <person name="Lipzen A."/>
            <person name="Chen C."/>
            <person name="Yanf M."/>
            <person name="Daum C."/>
            <person name="Ng V."/>
            <person name="Clum A."/>
            <person name="Ohm R."/>
            <person name="Martin F."/>
            <person name="Silar P."/>
            <person name="Natvig D."/>
            <person name="Lalanne C."/>
            <person name="Gautier V."/>
            <person name="Ament-Velasquez S.L."/>
            <person name="Kruys A."/>
            <person name="Hutchinson M.I."/>
            <person name="Powell A.J."/>
            <person name="Barry K."/>
            <person name="Miller A.N."/>
            <person name="Grigoriev I.V."/>
            <person name="Debuchy R."/>
            <person name="Gladieux P."/>
            <person name="Thoren M.H."/>
            <person name="Johannesson H."/>
        </authorList>
    </citation>
    <scope>NUCLEOTIDE SEQUENCE</scope>
    <source>
        <strain evidence="5">CBS 990.96</strain>
    </source>
</reference>
<evidence type="ECO:0000256" key="1">
    <source>
        <dbReference type="ARBA" id="ARBA00022723"/>
    </source>
</evidence>
<keyword evidence="2" id="KW-0863">Zinc-finger</keyword>
<proteinExistence type="predicted"/>
<keyword evidence="1" id="KW-0479">Metal-binding</keyword>
<dbReference type="Pfam" id="PF13695">
    <property type="entry name" value="Zn_ribbon_3CxxC"/>
    <property type="match status" value="1"/>
</dbReference>
<evidence type="ECO:0000259" key="4">
    <source>
        <dbReference type="SMART" id="SM01328"/>
    </source>
</evidence>
<dbReference type="Proteomes" id="UP001301958">
    <property type="component" value="Unassembled WGS sequence"/>
</dbReference>
<dbReference type="InterPro" id="IPR027377">
    <property type="entry name" value="ZAR1/RTP1-5-like_Znf-3CxxC"/>
</dbReference>
<accession>A0AAN6YN69</accession>
<sequence length="133" mass="15193">MCSEGSTSEVYTCHGKLTCTSGKCQGQKWTSMKVAITIRQLESPVYSYNATVFNQKCKSCQSLGELELNEDSYIERVIHRLRVWAGIPIERPNYGKKIGPDHKRSLYKGYRLGRYQEGQKNLNHPRGHGTKPR</sequence>
<comment type="caution">
    <text evidence="5">The sequence shown here is derived from an EMBL/GenBank/DDBJ whole genome shotgun (WGS) entry which is preliminary data.</text>
</comment>
<gene>
    <name evidence="5" type="ORF">QBC38DRAFT_403917</name>
</gene>
<evidence type="ECO:0000313" key="6">
    <source>
        <dbReference type="Proteomes" id="UP001301958"/>
    </source>
</evidence>
<dbReference type="EMBL" id="MU865586">
    <property type="protein sequence ID" value="KAK4221101.1"/>
    <property type="molecule type" value="Genomic_DNA"/>
</dbReference>